<dbReference type="InterPro" id="IPR008271">
    <property type="entry name" value="Ser/Thr_kinase_AS"/>
</dbReference>
<keyword evidence="7" id="KW-1133">Transmembrane helix</keyword>
<dbReference type="PROSITE" id="PS00108">
    <property type="entry name" value="PROTEIN_KINASE_ST"/>
    <property type="match status" value="1"/>
</dbReference>
<dbReference type="PANTHER" id="PTHR43289">
    <property type="entry name" value="MITOGEN-ACTIVATED PROTEIN KINASE KINASE KINASE 20-RELATED"/>
    <property type="match status" value="1"/>
</dbReference>
<evidence type="ECO:0000313" key="9">
    <source>
        <dbReference type="EMBL" id="MBI2678275.1"/>
    </source>
</evidence>
<dbReference type="PANTHER" id="PTHR43289:SF34">
    <property type="entry name" value="SERINE_THREONINE-PROTEIN KINASE YBDM-RELATED"/>
    <property type="match status" value="1"/>
</dbReference>
<dbReference type="AlphaFoldDB" id="A0A932A7R6"/>
<proteinExistence type="predicted"/>
<dbReference type="GO" id="GO:0004674">
    <property type="term" value="F:protein serine/threonine kinase activity"/>
    <property type="evidence" value="ECO:0007669"/>
    <property type="project" value="UniProtKB-KW"/>
</dbReference>
<dbReference type="PROSITE" id="PS50011">
    <property type="entry name" value="PROTEIN_KINASE_DOM"/>
    <property type="match status" value="1"/>
</dbReference>
<evidence type="ECO:0000313" key="10">
    <source>
        <dbReference type="Proteomes" id="UP000779809"/>
    </source>
</evidence>
<dbReference type="InterPro" id="IPR011009">
    <property type="entry name" value="Kinase-like_dom_sf"/>
</dbReference>
<dbReference type="InterPro" id="IPR000719">
    <property type="entry name" value="Prot_kinase_dom"/>
</dbReference>
<evidence type="ECO:0000256" key="4">
    <source>
        <dbReference type="ARBA" id="ARBA00022741"/>
    </source>
</evidence>
<dbReference type="InterPro" id="IPR011659">
    <property type="entry name" value="WD40"/>
</dbReference>
<dbReference type="Pfam" id="PF07676">
    <property type="entry name" value="PD40"/>
    <property type="match status" value="2"/>
</dbReference>
<comment type="caution">
    <text evidence="9">The sequence shown here is derived from an EMBL/GenBank/DDBJ whole genome shotgun (WGS) entry which is preliminary data.</text>
</comment>
<dbReference type="SUPFAM" id="SSF56112">
    <property type="entry name" value="Protein kinase-like (PK-like)"/>
    <property type="match status" value="1"/>
</dbReference>
<dbReference type="Gene3D" id="1.10.510.10">
    <property type="entry name" value="Transferase(Phosphotransferase) domain 1"/>
    <property type="match status" value="1"/>
</dbReference>
<dbReference type="Gene3D" id="2.120.10.30">
    <property type="entry name" value="TolB, C-terminal domain"/>
    <property type="match status" value="3"/>
</dbReference>
<evidence type="ECO:0000256" key="3">
    <source>
        <dbReference type="ARBA" id="ARBA00022679"/>
    </source>
</evidence>
<dbReference type="Gene3D" id="3.30.200.20">
    <property type="entry name" value="Phosphorylase Kinase, domain 1"/>
    <property type="match status" value="1"/>
</dbReference>
<keyword evidence="3" id="KW-0808">Transferase</keyword>
<keyword evidence="5 9" id="KW-0418">Kinase</keyword>
<keyword evidence="6" id="KW-0067">ATP-binding</keyword>
<evidence type="ECO:0000256" key="2">
    <source>
        <dbReference type="ARBA" id="ARBA00022527"/>
    </source>
</evidence>
<gene>
    <name evidence="9" type="ORF">HYX28_05800</name>
</gene>
<evidence type="ECO:0000259" key="8">
    <source>
        <dbReference type="PROSITE" id="PS50011"/>
    </source>
</evidence>
<dbReference type="InterPro" id="IPR011042">
    <property type="entry name" value="6-blade_b-propeller_TolB-like"/>
</dbReference>
<reference evidence="9" key="1">
    <citation type="submission" date="2020-07" db="EMBL/GenBank/DDBJ databases">
        <title>Huge and variable diversity of episymbiotic CPR bacteria and DPANN archaea in groundwater ecosystems.</title>
        <authorList>
            <person name="He C.Y."/>
            <person name="Keren R."/>
            <person name="Whittaker M."/>
            <person name="Farag I.F."/>
            <person name="Doudna J."/>
            <person name="Cate J.H.D."/>
            <person name="Banfield J.F."/>
        </authorList>
    </citation>
    <scope>NUCLEOTIDE SEQUENCE</scope>
    <source>
        <strain evidence="9">NC_groundwater_580_Pr5_B-0.1um_64_19</strain>
    </source>
</reference>
<keyword evidence="7" id="KW-0812">Transmembrane</keyword>
<organism evidence="9 10">
    <name type="scientific">Candidatus Korobacter versatilis</name>
    <dbReference type="NCBI Taxonomy" id="658062"/>
    <lineage>
        <taxon>Bacteria</taxon>
        <taxon>Pseudomonadati</taxon>
        <taxon>Acidobacteriota</taxon>
        <taxon>Terriglobia</taxon>
        <taxon>Terriglobales</taxon>
        <taxon>Candidatus Korobacteraceae</taxon>
        <taxon>Candidatus Korobacter</taxon>
    </lineage>
</organism>
<dbReference type="FunFam" id="1.10.510.10:FF:000021">
    <property type="entry name" value="Serine/threonine protein kinase"/>
    <property type="match status" value="1"/>
</dbReference>
<keyword evidence="4" id="KW-0547">Nucleotide-binding</keyword>
<dbReference type="EC" id="2.7.11.1" evidence="1"/>
<evidence type="ECO:0000256" key="7">
    <source>
        <dbReference type="SAM" id="Phobius"/>
    </source>
</evidence>
<dbReference type="EMBL" id="JACPNR010000006">
    <property type="protein sequence ID" value="MBI2678275.1"/>
    <property type="molecule type" value="Genomic_DNA"/>
</dbReference>
<dbReference type="SMART" id="SM00220">
    <property type="entry name" value="S_TKc"/>
    <property type="match status" value="1"/>
</dbReference>
<evidence type="ECO:0000256" key="5">
    <source>
        <dbReference type="ARBA" id="ARBA00022777"/>
    </source>
</evidence>
<name>A0A932A7R6_9BACT</name>
<dbReference type="Pfam" id="PF00069">
    <property type="entry name" value="Pkinase"/>
    <property type="match status" value="1"/>
</dbReference>
<protein>
    <recommendedName>
        <fullName evidence="1">non-specific serine/threonine protein kinase</fullName>
        <ecNumber evidence="1">2.7.11.1</ecNumber>
    </recommendedName>
</protein>
<dbReference type="SUPFAM" id="SSF82171">
    <property type="entry name" value="DPP6 N-terminal domain-like"/>
    <property type="match status" value="2"/>
</dbReference>
<keyword evidence="2" id="KW-0723">Serine/threonine-protein kinase</keyword>
<sequence>MPITTGSKLGPYEIIAAAGAGGMGEVYRAKDTRLDRIVAIKVLPTHLNQDPALKERFEREARAVSALSHPGICVLHDVGSQDGVDFLVMEFLEGETLEKRIEKGPLAAADILRIGTEMANALEKAHRQGIVHRDLKPANIMLTKAGAKLMDFGLAKRGDPNTLASALTEMTVSQKKLTSEGAIVGTFQYMAPEQLEGAEADQRTDIFAFGEILYEMAAGQPPFKGKTKASLIASILSSEPPSIASLQPLTPPGLDRIVRICLEKDPDERFQTVHDLKLQLEWLAEGGSLAGVPAPVAHRRKHRETLAWALAAALLAVTAAAGFFLWRLTATPQPVMRATLLPPEKSNLVAIGIGGAPAVISPDGKMVVYGAMGPDGRTLLWLQRLDATTPQQLPGTEAGAYPFWSPDSRYLGFFTTNALKKIDITGGPPQTLCDANQGRGGTWSKDNVVVFGLREGPLMRVPAAGGPPVAVTQLNRSQNEGTHRWPLFLPDGKRFLYMAGPNGNDNNRNVIFVGSLDSKETRQVLGASTNVQYAEGYLLYRRENTLMAQPFDAKKADFTGDPMPLIEHIRFDGSVSRAIFSVSETGILVYQSGLANSGSRLTWFTRAGKSDGVVGDVGLFYNVALSPDGKRVATTLVEGTATATDVWMFDVARNIRTRFSFNPDREFIPVFSPDGKQVVYGDDAGTNGFLVKVRPADGSAPEQALTQTNPQNLAALDWSRDGKYLLCIGRGQGVNSGALDIWAIPMGGDRTPFVVLQDQFSKDSPQFSPDGRWFAYQSNESGRDEVYVAPFPGPGAKFQVSNNGGRLPKWSKDGKELYYISLDQKMMAVPIVLGSASVQPGAPQELFPVRVPPIRAVYVVGADRRFLINTIGEASDTVPISLFTNWASTLRK</sequence>
<dbReference type="Proteomes" id="UP000779809">
    <property type="component" value="Unassembled WGS sequence"/>
</dbReference>
<dbReference type="CDD" id="cd14014">
    <property type="entry name" value="STKc_PknB_like"/>
    <property type="match status" value="1"/>
</dbReference>
<keyword evidence="7" id="KW-0472">Membrane</keyword>
<feature type="transmembrane region" description="Helical" evidence="7">
    <location>
        <begin position="306"/>
        <end position="326"/>
    </location>
</feature>
<evidence type="ECO:0000256" key="6">
    <source>
        <dbReference type="ARBA" id="ARBA00022840"/>
    </source>
</evidence>
<dbReference type="GO" id="GO:0005524">
    <property type="term" value="F:ATP binding"/>
    <property type="evidence" value="ECO:0007669"/>
    <property type="project" value="UniProtKB-KW"/>
</dbReference>
<evidence type="ECO:0000256" key="1">
    <source>
        <dbReference type="ARBA" id="ARBA00012513"/>
    </source>
</evidence>
<accession>A0A932A7R6</accession>
<feature type="domain" description="Protein kinase" evidence="8">
    <location>
        <begin position="12"/>
        <end position="283"/>
    </location>
</feature>